<comment type="similarity">
    <text evidence="1">Belongs to the RelE toxin family.</text>
</comment>
<dbReference type="SUPFAM" id="SSF143011">
    <property type="entry name" value="RelE-like"/>
    <property type="match status" value="1"/>
</dbReference>
<dbReference type="PANTHER" id="PTHR33755:SF5">
    <property type="entry name" value="TYPE II TOXIN-ANTITOXIN SYSTEM RELE_PARE FAMILY TOXIN"/>
    <property type="match status" value="1"/>
</dbReference>
<organism evidence="3 4">
    <name type="scientific">Sulfurimonas autotrophica (strain ATCC BAA-671 / DSM 16294 / JCM 11897 / OK10)</name>
    <dbReference type="NCBI Taxonomy" id="563040"/>
    <lineage>
        <taxon>Bacteria</taxon>
        <taxon>Pseudomonadati</taxon>
        <taxon>Campylobacterota</taxon>
        <taxon>Epsilonproteobacteria</taxon>
        <taxon>Campylobacterales</taxon>
        <taxon>Sulfurimonadaceae</taxon>
        <taxon>Sulfurimonas</taxon>
    </lineage>
</organism>
<dbReference type="InterPro" id="IPR051803">
    <property type="entry name" value="TA_system_RelE-like_toxin"/>
</dbReference>
<dbReference type="Gene3D" id="3.30.2310.20">
    <property type="entry name" value="RelE-like"/>
    <property type="match status" value="1"/>
</dbReference>
<dbReference type="HOGENOM" id="CLU_147162_4_2_7"/>
<dbReference type="PANTHER" id="PTHR33755">
    <property type="entry name" value="TOXIN PARE1-RELATED"/>
    <property type="match status" value="1"/>
</dbReference>
<dbReference type="eggNOG" id="COG3668">
    <property type="taxonomic scope" value="Bacteria"/>
</dbReference>
<evidence type="ECO:0000256" key="2">
    <source>
        <dbReference type="ARBA" id="ARBA00022649"/>
    </source>
</evidence>
<evidence type="ECO:0000256" key="1">
    <source>
        <dbReference type="ARBA" id="ARBA00006226"/>
    </source>
</evidence>
<name>E0USQ2_SULAO</name>
<dbReference type="RefSeq" id="WP_013326971.1">
    <property type="nucleotide sequence ID" value="NC_014506.1"/>
</dbReference>
<dbReference type="InterPro" id="IPR007712">
    <property type="entry name" value="RelE/ParE_toxin"/>
</dbReference>
<dbReference type="KEGG" id="sua:Saut_1167"/>
<dbReference type="Proteomes" id="UP000007803">
    <property type="component" value="Chromosome"/>
</dbReference>
<dbReference type="Pfam" id="PF05016">
    <property type="entry name" value="ParE_toxin"/>
    <property type="match status" value="1"/>
</dbReference>
<reference evidence="4" key="1">
    <citation type="journal article" date="2010" name="Stand. Genomic Sci.">
        <title>Complete genome sequence of Sulfurimonas autotrophica type strain (OK10).</title>
        <authorList>
            <person name="Sikorski J."/>
            <person name="Munk C."/>
            <person name="Lapidus A."/>
            <person name="Djao O."/>
            <person name="Lucas S."/>
            <person name="Glavina Del Rio T."/>
            <person name="Nolan M."/>
            <person name="Tice H."/>
            <person name="Han C."/>
            <person name="Cheng J."/>
            <person name="Tapia R."/>
            <person name="Goodwin L."/>
            <person name="Pitluck S."/>
            <person name="Liolios K."/>
            <person name="Ivanova N."/>
            <person name="Mavromatis K."/>
            <person name="Mikhailova N."/>
            <person name="Pati A."/>
            <person name="Sims D."/>
            <person name="Meincke L."/>
            <person name="Brettin T."/>
            <person name="Detter J."/>
            <person name="Chen A."/>
            <person name="Palaniappan K."/>
            <person name="Land M."/>
            <person name="Hauser L."/>
            <person name="Chang Y."/>
            <person name="Jeffries C."/>
            <person name="Rohde M."/>
            <person name="Lang E."/>
            <person name="Spring S."/>
            <person name="Goker M."/>
            <person name="Woyke T."/>
            <person name="Bristow J."/>
            <person name="Eisen J."/>
            <person name="Markowitz V."/>
            <person name="Hugenholtz P."/>
            <person name="Kyrpides N."/>
            <person name="Klenk H."/>
        </authorList>
    </citation>
    <scope>NUCLEOTIDE SEQUENCE [LARGE SCALE GENOMIC DNA]</scope>
    <source>
        <strain evidence="4">ATCC BAA-671 / DSM 16294 / JCM 11897 / OK10</strain>
    </source>
</reference>
<gene>
    <name evidence="3" type="ordered locus">Saut_1167</name>
</gene>
<evidence type="ECO:0000313" key="3">
    <source>
        <dbReference type="EMBL" id="ADN09215.1"/>
    </source>
</evidence>
<protein>
    <submittedName>
        <fullName evidence="3">Addiction module toxin, RelE/StbE family</fullName>
    </submittedName>
</protein>
<sequence length="106" mass="12385">MAFKLEWSEEALEDIESIAAYIEKDSPAYAKSVVSKFFEKAEILQEFSELGRKVPETNDITIREIFIYSYRLIYKLNEDTVLFVAVIHGKRLLENHQQSITRHSSQ</sequence>
<dbReference type="AlphaFoldDB" id="E0USQ2"/>
<dbReference type="STRING" id="563040.Saut_1167"/>
<keyword evidence="4" id="KW-1185">Reference proteome</keyword>
<keyword evidence="2" id="KW-1277">Toxin-antitoxin system</keyword>
<dbReference type="InterPro" id="IPR035093">
    <property type="entry name" value="RelE/ParE_toxin_dom_sf"/>
</dbReference>
<proteinExistence type="inferred from homology"/>
<dbReference type="NCBIfam" id="TIGR02385">
    <property type="entry name" value="RelE_StbE"/>
    <property type="match status" value="1"/>
</dbReference>
<evidence type="ECO:0000313" key="4">
    <source>
        <dbReference type="Proteomes" id="UP000007803"/>
    </source>
</evidence>
<dbReference type="EMBL" id="CP002205">
    <property type="protein sequence ID" value="ADN09215.1"/>
    <property type="molecule type" value="Genomic_DNA"/>
</dbReference>
<accession>E0USQ2</accession>
<dbReference type="OrthoDB" id="5574284at2"/>